<dbReference type="InterPro" id="IPR016047">
    <property type="entry name" value="M23ase_b-sheet_dom"/>
</dbReference>
<dbReference type="SUPFAM" id="SSF51261">
    <property type="entry name" value="Duplicated hybrid motif"/>
    <property type="match status" value="1"/>
</dbReference>
<dbReference type="Proteomes" id="UP000368474">
    <property type="component" value="Unassembled WGS sequence"/>
</dbReference>
<evidence type="ECO:0000259" key="1">
    <source>
        <dbReference type="Pfam" id="PF01551"/>
    </source>
</evidence>
<protein>
    <submittedName>
        <fullName evidence="2">Peptidase M23B</fullName>
    </submittedName>
</protein>
<reference evidence="2 3" key="1">
    <citation type="submission" date="2019-08" db="EMBL/GenBank/DDBJ databases">
        <authorList>
            <person name="Peeters C."/>
        </authorList>
    </citation>
    <scope>NUCLEOTIDE SEQUENCE [LARGE SCALE GENOMIC DNA]</scope>
    <source>
        <strain evidence="2 3">LMG 31116</strain>
    </source>
</reference>
<dbReference type="EMBL" id="CABPSD010000001">
    <property type="protein sequence ID" value="VVD65982.1"/>
    <property type="molecule type" value="Genomic_DNA"/>
</dbReference>
<sequence length="323" mass="34211">MPDGDACRQGDPRGRRSFAAGIGTRRRCLGAVPSAMFAMLVMFAPTPADAGAGERTDALYLHPRLTAAHMQPLSRLADRPTPNARPLPCAQVAFRQSVCGSNALPGAVAVRLATHDERSAGVIGRSGVLAPLTPARGGQRLVIPVSDGRVTSEFGLRRHPLRRVAHRHTGVDLAAPTGTPVRAAADGVVKTLGFERRGYGRYIVIEHRHGSETIYAHLSVKARSLSVGDRVVAGDVIGAVGKSGAATGAHLHFELRQRGLPVDPGELLRRAVHNADGGNAHAAGSPDPHGCRSVVHVMSAWHPYRIRLAGANAMRVRRQIVGE</sequence>
<dbReference type="CDD" id="cd12797">
    <property type="entry name" value="M23_peptidase"/>
    <property type="match status" value="1"/>
</dbReference>
<accession>A0A5E4RU77</accession>
<feature type="domain" description="M23ase beta-sheet core" evidence="1">
    <location>
        <begin position="167"/>
        <end position="264"/>
    </location>
</feature>
<proteinExistence type="predicted"/>
<dbReference type="InterPro" id="IPR050570">
    <property type="entry name" value="Cell_wall_metabolism_enzyme"/>
</dbReference>
<dbReference type="Gene3D" id="2.70.70.10">
    <property type="entry name" value="Glucose Permease (Domain IIA)"/>
    <property type="match status" value="1"/>
</dbReference>
<dbReference type="PANTHER" id="PTHR21666:SF270">
    <property type="entry name" value="MUREIN HYDROLASE ACTIVATOR ENVC"/>
    <property type="match status" value="1"/>
</dbReference>
<dbReference type="PANTHER" id="PTHR21666">
    <property type="entry name" value="PEPTIDASE-RELATED"/>
    <property type="match status" value="1"/>
</dbReference>
<gene>
    <name evidence="2" type="ORF">PMO31116_00349</name>
</gene>
<evidence type="ECO:0000313" key="2">
    <source>
        <dbReference type="EMBL" id="VVD65982.1"/>
    </source>
</evidence>
<dbReference type="InterPro" id="IPR011055">
    <property type="entry name" value="Dup_hybrid_motif"/>
</dbReference>
<organism evidence="2 3">
    <name type="scientific">Pandoraea morbifera</name>
    <dbReference type="NCBI Taxonomy" id="2508300"/>
    <lineage>
        <taxon>Bacteria</taxon>
        <taxon>Pseudomonadati</taxon>
        <taxon>Pseudomonadota</taxon>
        <taxon>Betaproteobacteria</taxon>
        <taxon>Burkholderiales</taxon>
        <taxon>Burkholderiaceae</taxon>
        <taxon>Pandoraea</taxon>
    </lineage>
</organism>
<keyword evidence="3" id="KW-1185">Reference proteome</keyword>
<dbReference type="GO" id="GO:0004222">
    <property type="term" value="F:metalloendopeptidase activity"/>
    <property type="evidence" value="ECO:0007669"/>
    <property type="project" value="TreeGrafter"/>
</dbReference>
<dbReference type="AlphaFoldDB" id="A0A5E4RU77"/>
<dbReference type="Pfam" id="PF01551">
    <property type="entry name" value="Peptidase_M23"/>
    <property type="match status" value="1"/>
</dbReference>
<name>A0A5E4RU77_9BURK</name>
<evidence type="ECO:0000313" key="3">
    <source>
        <dbReference type="Proteomes" id="UP000368474"/>
    </source>
</evidence>